<dbReference type="PANTHER" id="PTHR23232:SF142">
    <property type="entry name" value="GASTRULA ZINC FINGER PROTEIN XLCGF57.1-LIKE-RELATED"/>
    <property type="match status" value="1"/>
</dbReference>
<accession>A0AAV7PHG1</accession>
<dbReference type="GO" id="GO:0006355">
    <property type="term" value="P:regulation of DNA-templated transcription"/>
    <property type="evidence" value="ECO:0007669"/>
    <property type="project" value="InterPro"/>
</dbReference>
<dbReference type="SUPFAM" id="SSF109640">
    <property type="entry name" value="KRAB domain (Kruppel-associated box)"/>
    <property type="match status" value="1"/>
</dbReference>
<proteinExistence type="predicted"/>
<evidence type="ECO:0000256" key="1">
    <source>
        <dbReference type="SAM" id="MobiDB-lite"/>
    </source>
</evidence>
<dbReference type="SMART" id="SM00349">
    <property type="entry name" value="KRAB"/>
    <property type="match status" value="1"/>
</dbReference>
<dbReference type="InterPro" id="IPR036051">
    <property type="entry name" value="KRAB_dom_sf"/>
</dbReference>
<reference evidence="3" key="1">
    <citation type="journal article" date="2022" name="bioRxiv">
        <title>Sequencing and chromosome-scale assembly of the giantPleurodeles waltlgenome.</title>
        <authorList>
            <person name="Brown T."/>
            <person name="Elewa A."/>
            <person name="Iarovenko S."/>
            <person name="Subramanian E."/>
            <person name="Araus A.J."/>
            <person name="Petzold A."/>
            <person name="Susuki M."/>
            <person name="Suzuki K.-i.T."/>
            <person name="Hayashi T."/>
            <person name="Toyoda A."/>
            <person name="Oliveira C."/>
            <person name="Osipova E."/>
            <person name="Leigh N.D."/>
            <person name="Simon A."/>
            <person name="Yun M.H."/>
        </authorList>
    </citation>
    <scope>NUCLEOTIDE SEQUENCE</scope>
    <source>
        <strain evidence="3">20211129_DDA</strain>
        <tissue evidence="3">Liver</tissue>
    </source>
</reference>
<feature type="compositionally biased region" description="Polar residues" evidence="1">
    <location>
        <begin position="83"/>
        <end position="92"/>
    </location>
</feature>
<protein>
    <recommendedName>
        <fullName evidence="2">KRAB domain-containing protein</fullName>
    </recommendedName>
</protein>
<dbReference type="Pfam" id="PF01352">
    <property type="entry name" value="KRAB"/>
    <property type="match status" value="1"/>
</dbReference>
<evidence type="ECO:0000259" key="2">
    <source>
        <dbReference type="PROSITE" id="PS50805"/>
    </source>
</evidence>
<dbReference type="AlphaFoldDB" id="A0AAV7PHG1"/>
<sequence length="444" mass="49486">MSRKGSDEAQVICHDASAYFSKEEWKLLHDWQKDLYMNVMKEIHQALISLGPLITTTVVSLRAKEKQELCRINAQDSRGGHNIRNSANNTAPQPEGVFGKNEKEPLHQNYRDDTSRRERNNSQKKGSHIANKNSCLRTEEQAVIVIDHPGSEENEGRTNPDLAYPVVTAVFSLSNKDDEKIHSKEPLGRSSADPAINSVPSRRLNSKERTHVNQKPWVRPPDVSLRKSDEAVVNVMAYPGGEGGQGDIDPGPEIVSVLIKEEDEVESMDLQDSERIEHFDIQTSSKSMNRPQKDANLLKGHEETPPIKTLVSKASAKVTHNSHMEIDSRGQDWSIAGEQPAQCESSFRNRGLFDVYLGGSNVGNSEKYSECESNQTNSQFASYLPNTQQSQNMYTFPERDENVSTADVRFTVFQLIVEIGLVIASQSSGTEYNGSIKAGCRTSI</sequence>
<dbReference type="EMBL" id="JANPWB010000011">
    <property type="protein sequence ID" value="KAJ1126018.1"/>
    <property type="molecule type" value="Genomic_DNA"/>
</dbReference>
<dbReference type="InterPro" id="IPR050169">
    <property type="entry name" value="Krueppel_C2H2_ZnF"/>
</dbReference>
<feature type="compositionally biased region" description="Basic and acidic residues" evidence="1">
    <location>
        <begin position="177"/>
        <end position="187"/>
    </location>
</feature>
<dbReference type="Proteomes" id="UP001066276">
    <property type="component" value="Chromosome 7"/>
</dbReference>
<organism evidence="3 4">
    <name type="scientific">Pleurodeles waltl</name>
    <name type="common">Iberian ribbed newt</name>
    <dbReference type="NCBI Taxonomy" id="8319"/>
    <lineage>
        <taxon>Eukaryota</taxon>
        <taxon>Metazoa</taxon>
        <taxon>Chordata</taxon>
        <taxon>Craniata</taxon>
        <taxon>Vertebrata</taxon>
        <taxon>Euteleostomi</taxon>
        <taxon>Amphibia</taxon>
        <taxon>Batrachia</taxon>
        <taxon>Caudata</taxon>
        <taxon>Salamandroidea</taxon>
        <taxon>Salamandridae</taxon>
        <taxon>Pleurodelinae</taxon>
        <taxon>Pleurodeles</taxon>
    </lineage>
</organism>
<feature type="region of interest" description="Disordered" evidence="1">
    <location>
        <begin position="177"/>
        <end position="222"/>
    </location>
</feature>
<feature type="compositionally biased region" description="Basic and acidic residues" evidence="1">
    <location>
        <begin position="100"/>
        <end position="121"/>
    </location>
</feature>
<feature type="region of interest" description="Disordered" evidence="1">
    <location>
        <begin position="74"/>
        <end position="134"/>
    </location>
</feature>
<comment type="caution">
    <text evidence="3">The sequence shown here is derived from an EMBL/GenBank/DDBJ whole genome shotgun (WGS) entry which is preliminary data.</text>
</comment>
<dbReference type="CDD" id="cd07765">
    <property type="entry name" value="KRAB_A-box"/>
    <property type="match status" value="1"/>
</dbReference>
<keyword evidence="4" id="KW-1185">Reference proteome</keyword>
<dbReference type="PROSITE" id="PS50805">
    <property type="entry name" value="KRAB"/>
    <property type="match status" value="1"/>
</dbReference>
<evidence type="ECO:0000313" key="3">
    <source>
        <dbReference type="EMBL" id="KAJ1126018.1"/>
    </source>
</evidence>
<dbReference type="InterPro" id="IPR001909">
    <property type="entry name" value="KRAB"/>
</dbReference>
<gene>
    <name evidence="3" type="ORF">NDU88_004431</name>
</gene>
<name>A0AAV7PHG1_PLEWA</name>
<evidence type="ECO:0000313" key="4">
    <source>
        <dbReference type="Proteomes" id="UP001066276"/>
    </source>
</evidence>
<dbReference type="PANTHER" id="PTHR23232">
    <property type="entry name" value="KRAB DOMAIN C2H2 ZINC FINGER"/>
    <property type="match status" value="1"/>
</dbReference>
<feature type="domain" description="KRAB" evidence="2">
    <location>
        <begin position="11"/>
        <end position="82"/>
    </location>
</feature>
<dbReference type="Gene3D" id="6.10.140.140">
    <property type="match status" value="1"/>
</dbReference>